<evidence type="ECO:0000313" key="8">
    <source>
        <dbReference type="Proteomes" id="UP000008221"/>
    </source>
</evidence>
<dbReference type="GO" id="GO:0047545">
    <property type="term" value="F:(S)-2-hydroxyglutarate dehydrogenase activity"/>
    <property type="evidence" value="ECO:0007669"/>
    <property type="project" value="TreeGrafter"/>
</dbReference>
<feature type="domain" description="FAD dependent oxidoreductase" evidence="6">
    <location>
        <begin position="9"/>
        <end position="399"/>
    </location>
</feature>
<dbReference type="PANTHER" id="PTHR43104:SF2">
    <property type="entry name" value="L-2-HYDROXYGLUTARATE DEHYDROGENASE, MITOCHONDRIAL"/>
    <property type="match status" value="1"/>
</dbReference>
<evidence type="ECO:0000256" key="1">
    <source>
        <dbReference type="ARBA" id="ARBA00001974"/>
    </source>
</evidence>
<dbReference type="eggNOG" id="COG0579">
    <property type="taxonomic scope" value="Bacteria"/>
</dbReference>
<keyword evidence="8" id="KW-1185">Reference proteome</keyword>
<evidence type="ECO:0000259" key="6">
    <source>
        <dbReference type="Pfam" id="PF01266"/>
    </source>
</evidence>
<dbReference type="RefSeq" id="WP_011720776.1">
    <property type="nucleotide sequence ID" value="NC_008578.1"/>
</dbReference>
<keyword evidence="4" id="KW-0560">Oxidoreductase</keyword>
<dbReference type="Gene3D" id="3.30.9.10">
    <property type="entry name" value="D-Amino Acid Oxidase, subunit A, domain 2"/>
    <property type="match status" value="1"/>
</dbReference>
<dbReference type="Proteomes" id="UP000008221">
    <property type="component" value="Chromosome"/>
</dbReference>
<evidence type="ECO:0000313" key="7">
    <source>
        <dbReference type="EMBL" id="ABK53713.1"/>
    </source>
</evidence>
<evidence type="ECO:0000256" key="2">
    <source>
        <dbReference type="ARBA" id="ARBA00022630"/>
    </source>
</evidence>
<sequence>MSTAQASADVAVIGGGIVGLAAARAVLQREPTLSLVVLEKEERLACHQSGRNSGVVHAGVYYAPGSLKARFCTAGRAALAAYTAERHLPYVECGKVVVALRDAEIPRLEELYRRSCANGVPDVRLIDADELRRIEPTARGVAALHSPRTAITDFPAIARSFADDIRAAGGRIMTAFPVQHIEQRQDTVVLTGRNGDRVVAGRVLICAGLYGDRLAVMAGDAPEPRIVPFRGDYYRLTPEWRTRVRGLIYPVPDPGLPFLGVHITPTVGGELLVGPNAVLAMAREGYRARTVRPDEVLDAIGWPGFLRFARRYWRVGCAEMWRAVSRRRFAADVAAYLPGITARDLIRARAGVRAQAMDAAGRLVDDFIVRRVGKVVAVRNAPSPAATSSIPIGEELARLLLSTDDVPAVESQ</sequence>
<proteinExistence type="inferred from homology"/>
<dbReference type="STRING" id="351607.Acel_1941"/>
<evidence type="ECO:0000256" key="4">
    <source>
        <dbReference type="ARBA" id="ARBA00023002"/>
    </source>
</evidence>
<dbReference type="InParanoid" id="A0LWA3"/>
<dbReference type="InterPro" id="IPR036188">
    <property type="entry name" value="FAD/NAD-bd_sf"/>
</dbReference>
<protein>
    <submittedName>
        <fullName evidence="7">FAD dependent oxidoreductase</fullName>
    </submittedName>
</protein>
<dbReference type="GO" id="GO:0005737">
    <property type="term" value="C:cytoplasm"/>
    <property type="evidence" value="ECO:0007669"/>
    <property type="project" value="TreeGrafter"/>
</dbReference>
<dbReference type="InterPro" id="IPR006076">
    <property type="entry name" value="FAD-dep_OxRdtase"/>
</dbReference>
<name>A0LWA3_ACIC1</name>
<keyword evidence="3" id="KW-0274">FAD</keyword>
<dbReference type="KEGG" id="ace:Acel_1941"/>
<reference evidence="7 8" key="1">
    <citation type="journal article" date="2009" name="Genome Res.">
        <title>Complete genome of the cellulolytic thermophile Acidothermus cellulolyticus 11B provides insights into its ecophysiological and evolutionary adaptations.</title>
        <authorList>
            <person name="Barabote R.D."/>
            <person name="Xie G."/>
            <person name="Leu D.H."/>
            <person name="Normand P."/>
            <person name="Necsulea A."/>
            <person name="Daubin V."/>
            <person name="Medigue C."/>
            <person name="Adney W.S."/>
            <person name="Xu X.C."/>
            <person name="Lapidus A."/>
            <person name="Parales R.E."/>
            <person name="Detter C."/>
            <person name="Pujic P."/>
            <person name="Bruce D."/>
            <person name="Lavire C."/>
            <person name="Challacombe J.F."/>
            <person name="Brettin T.S."/>
            <person name="Berry A.M."/>
        </authorList>
    </citation>
    <scope>NUCLEOTIDE SEQUENCE [LARGE SCALE GENOMIC DNA]</scope>
    <source>
        <strain evidence="8">ATCC 43068 / DSM 8971 / 11B</strain>
    </source>
</reference>
<gene>
    <name evidence="7" type="ordered locus">Acel_1941</name>
</gene>
<dbReference type="AlphaFoldDB" id="A0LWA3"/>
<evidence type="ECO:0000256" key="3">
    <source>
        <dbReference type="ARBA" id="ARBA00022827"/>
    </source>
</evidence>
<keyword evidence="2" id="KW-0285">Flavoprotein</keyword>
<accession>A0LWA3</accession>
<dbReference type="EMBL" id="CP000481">
    <property type="protein sequence ID" value="ABK53713.1"/>
    <property type="molecule type" value="Genomic_DNA"/>
</dbReference>
<evidence type="ECO:0000256" key="5">
    <source>
        <dbReference type="ARBA" id="ARBA00037941"/>
    </source>
</evidence>
<dbReference type="NCBIfam" id="NF008726">
    <property type="entry name" value="PRK11728.1"/>
    <property type="match status" value="1"/>
</dbReference>
<dbReference type="Pfam" id="PF01266">
    <property type="entry name" value="DAO"/>
    <property type="match status" value="1"/>
</dbReference>
<dbReference type="Gene3D" id="3.50.50.60">
    <property type="entry name" value="FAD/NAD(P)-binding domain"/>
    <property type="match status" value="1"/>
</dbReference>
<comment type="cofactor">
    <cofactor evidence="1">
        <name>FAD</name>
        <dbReference type="ChEBI" id="CHEBI:57692"/>
    </cofactor>
</comment>
<organism evidence="7 8">
    <name type="scientific">Acidothermus cellulolyticus (strain ATCC 43068 / DSM 8971 / 11B)</name>
    <dbReference type="NCBI Taxonomy" id="351607"/>
    <lineage>
        <taxon>Bacteria</taxon>
        <taxon>Bacillati</taxon>
        <taxon>Actinomycetota</taxon>
        <taxon>Actinomycetes</taxon>
        <taxon>Acidothermales</taxon>
        <taxon>Acidothermaceae</taxon>
        <taxon>Acidothermus</taxon>
    </lineage>
</organism>
<comment type="similarity">
    <text evidence="5">Belongs to the L2HGDH family.</text>
</comment>
<dbReference type="OrthoDB" id="9801699at2"/>
<dbReference type="SUPFAM" id="SSF51905">
    <property type="entry name" value="FAD/NAD(P)-binding domain"/>
    <property type="match status" value="1"/>
</dbReference>
<dbReference type="HOGENOM" id="CLU_024775_0_1_11"/>
<dbReference type="PANTHER" id="PTHR43104">
    <property type="entry name" value="L-2-HYDROXYGLUTARATE DEHYDROGENASE, MITOCHONDRIAL"/>
    <property type="match status" value="1"/>
</dbReference>